<proteinExistence type="predicted"/>
<feature type="domain" description="HNH nuclease" evidence="1">
    <location>
        <begin position="80"/>
        <end position="126"/>
    </location>
</feature>
<keyword evidence="2" id="KW-0540">Nuclease</keyword>
<comment type="caution">
    <text evidence="2">The sequence shown here is derived from an EMBL/GenBank/DDBJ whole genome shotgun (WGS) entry which is preliminary data.</text>
</comment>
<dbReference type="GO" id="GO:0004519">
    <property type="term" value="F:endonuclease activity"/>
    <property type="evidence" value="ECO:0007669"/>
    <property type="project" value="UniProtKB-KW"/>
</dbReference>
<reference evidence="2" key="1">
    <citation type="journal article" date="2021" name="PeerJ">
        <title>Extensive microbial diversity within the chicken gut microbiome revealed by metagenomics and culture.</title>
        <authorList>
            <person name="Gilroy R."/>
            <person name="Ravi A."/>
            <person name="Getino M."/>
            <person name="Pursley I."/>
            <person name="Horton D.L."/>
            <person name="Alikhan N.F."/>
            <person name="Baker D."/>
            <person name="Gharbi K."/>
            <person name="Hall N."/>
            <person name="Watson M."/>
            <person name="Adriaenssens E.M."/>
            <person name="Foster-Nyarko E."/>
            <person name="Jarju S."/>
            <person name="Secka A."/>
            <person name="Antonio M."/>
            <person name="Oren A."/>
            <person name="Chaudhuri R.R."/>
            <person name="La Ragione R."/>
            <person name="Hildebrand F."/>
            <person name="Pallen M.J."/>
        </authorList>
    </citation>
    <scope>NUCLEOTIDE SEQUENCE</scope>
    <source>
        <strain evidence="2">ChiHjej10B9-743</strain>
    </source>
</reference>
<evidence type="ECO:0000259" key="1">
    <source>
        <dbReference type="Pfam" id="PF13391"/>
    </source>
</evidence>
<keyword evidence="2" id="KW-0255">Endonuclease</keyword>
<gene>
    <name evidence="2" type="ORF">IAA42_05090</name>
</gene>
<accession>A0A9D1ZBQ3</accession>
<reference evidence="2" key="2">
    <citation type="submission" date="2021-04" db="EMBL/GenBank/DDBJ databases">
        <authorList>
            <person name="Gilroy R."/>
        </authorList>
    </citation>
    <scope>NUCLEOTIDE SEQUENCE</scope>
    <source>
        <strain evidence="2">ChiHjej10B9-743</strain>
    </source>
</reference>
<protein>
    <submittedName>
        <fullName evidence="2">HNH endonuclease</fullName>
    </submittedName>
</protein>
<sequence>MDRQVINEYLADPDATMSEAVWELEQIGIRISYDGEIEASSSSRPDHPQQLGLERVEQVRTRINQDYFRSVLLSNYGGACCLTGIDIPALLTASHIKPWAAATPSERLMSSNGLLLNALHDRAFDRAFDRGLITLDERYRVVVSSRVPHTPTSDRWLYAFDGRKIALPGRDKSTWPSLNFIPYHNDCVFERCT</sequence>
<keyword evidence="2" id="KW-0378">Hydrolase</keyword>
<dbReference type="Pfam" id="PF13391">
    <property type="entry name" value="HNH_2"/>
    <property type="match status" value="1"/>
</dbReference>
<dbReference type="AlphaFoldDB" id="A0A9D1ZBQ3"/>
<dbReference type="Proteomes" id="UP000824133">
    <property type="component" value="Unassembled WGS sequence"/>
</dbReference>
<dbReference type="EMBL" id="DXCP01000037">
    <property type="protein sequence ID" value="HIY79795.1"/>
    <property type="molecule type" value="Genomic_DNA"/>
</dbReference>
<evidence type="ECO:0000313" key="2">
    <source>
        <dbReference type="EMBL" id="HIY79795.1"/>
    </source>
</evidence>
<evidence type="ECO:0000313" key="3">
    <source>
        <dbReference type="Proteomes" id="UP000824133"/>
    </source>
</evidence>
<organism evidence="2 3">
    <name type="scientific">Candidatus Olsenella excrementavium</name>
    <dbReference type="NCBI Taxonomy" id="2838709"/>
    <lineage>
        <taxon>Bacteria</taxon>
        <taxon>Bacillati</taxon>
        <taxon>Actinomycetota</taxon>
        <taxon>Coriobacteriia</taxon>
        <taxon>Coriobacteriales</taxon>
        <taxon>Atopobiaceae</taxon>
        <taxon>Olsenella</taxon>
    </lineage>
</organism>
<name>A0A9D1ZBQ3_9ACTN</name>
<dbReference type="InterPro" id="IPR003615">
    <property type="entry name" value="HNH_nuc"/>
</dbReference>